<keyword evidence="4" id="KW-1185">Reference proteome</keyword>
<dbReference type="HOGENOM" id="CLU_086031_1_0_9"/>
<dbReference type="EMBL" id="HF563609">
    <property type="protein sequence ID" value="CCP27048.1"/>
    <property type="molecule type" value="Genomic_DNA"/>
</dbReference>
<evidence type="ECO:0000256" key="1">
    <source>
        <dbReference type="ARBA" id="ARBA00008591"/>
    </source>
</evidence>
<dbReference type="AlphaFoldDB" id="F4LR31"/>
<dbReference type="KEGG" id="tep:TepRe1_2058"/>
<dbReference type="PANTHER" id="PTHR37298:SF1">
    <property type="entry name" value="UPF0111 PROTEIN YKAA"/>
    <property type="match status" value="1"/>
</dbReference>
<dbReference type="InterPro" id="IPR052912">
    <property type="entry name" value="UPF0111_domain"/>
</dbReference>
<organism evidence="3 4">
    <name type="scientific">Tepidanaerobacter acetatoxydans (strain DSM 21804 / JCM 16047 / Re1)</name>
    <dbReference type="NCBI Taxonomy" id="1209989"/>
    <lineage>
        <taxon>Bacteria</taxon>
        <taxon>Bacillati</taxon>
        <taxon>Bacillota</taxon>
        <taxon>Clostridia</taxon>
        <taxon>Thermosediminibacterales</taxon>
        <taxon>Tepidanaerobacteraceae</taxon>
        <taxon>Tepidanaerobacter</taxon>
    </lineage>
</organism>
<protein>
    <submittedName>
        <fullName evidence="3">Putative phosphate transport regulator</fullName>
    </submittedName>
</protein>
<dbReference type="PATRIC" id="fig|1209989.3.peg.2552"/>
<dbReference type="STRING" id="1209989.TepRe1_2058"/>
<gene>
    <name evidence="3" type="ordered locus">TEPIRE1_2215</name>
</gene>
<proteinExistence type="inferred from homology"/>
<dbReference type="RefSeq" id="WP_013779105.1">
    <property type="nucleotide sequence ID" value="NC_015519.1"/>
</dbReference>
<dbReference type="KEGG" id="tae:TepiRe1_2215"/>
<name>F4LR31_TEPAE</name>
<dbReference type="Proteomes" id="UP000010802">
    <property type="component" value="Chromosome"/>
</dbReference>
<accession>L0S5B8</accession>
<dbReference type="eggNOG" id="COG1392">
    <property type="taxonomic scope" value="Bacteria"/>
</dbReference>
<reference evidence="4" key="1">
    <citation type="journal article" date="2013" name="Genome Announc.">
        <title>First genome sequence of a syntrophic acetate-oxidizing bacterium, Tepidanaerobacter acetatoxydans strain Re1.</title>
        <authorList>
            <person name="Manzoor S."/>
            <person name="Bongcam-Rudloff E."/>
            <person name="Schnurer A."/>
            <person name="Muller B."/>
        </authorList>
    </citation>
    <scope>NUCLEOTIDE SEQUENCE [LARGE SCALE GENOMIC DNA]</scope>
    <source>
        <strain evidence="4">Re1</strain>
    </source>
</reference>
<dbReference type="SUPFAM" id="SSF109755">
    <property type="entry name" value="PhoU-like"/>
    <property type="match status" value="1"/>
</dbReference>
<evidence type="ECO:0000313" key="4">
    <source>
        <dbReference type="Proteomes" id="UP000010802"/>
    </source>
</evidence>
<keyword evidence="2" id="KW-0175">Coiled coil</keyword>
<dbReference type="Pfam" id="PF01865">
    <property type="entry name" value="PhoU_div"/>
    <property type="match status" value="1"/>
</dbReference>
<comment type="similarity">
    <text evidence="1">Belongs to the UPF0111 family.</text>
</comment>
<evidence type="ECO:0000313" key="3">
    <source>
        <dbReference type="EMBL" id="CCP27048.1"/>
    </source>
</evidence>
<evidence type="ECO:0000256" key="2">
    <source>
        <dbReference type="SAM" id="Coils"/>
    </source>
</evidence>
<dbReference type="Gene3D" id="1.20.58.220">
    <property type="entry name" value="Phosphate transport system protein phou homolog 2, domain 2"/>
    <property type="match status" value="1"/>
</dbReference>
<feature type="coiled-coil region" evidence="2">
    <location>
        <begin position="132"/>
        <end position="159"/>
    </location>
</feature>
<sequence length="206" mass="24365">MRKKDNYYFDTFVQLVDYSCEAADLLNQIMIDYDAKQIKDKMEEMHTIEHTADVERHQMIGRLVKEFITPIEREDIMAIADCIDTVTDTIEDVLMRMYMYNISEVTKHAQKMTEIIVKCCRLLRQAFDEFPNFRKSQKLHELIVEINELEEEGDALYTEAIRALYLSNVNYKEIVAWDNTYHYLEKCCDACEDVAEVIENVIMKNS</sequence>
<dbReference type="InterPro" id="IPR018445">
    <property type="entry name" value="Put_Phosphate_transp_reg"/>
</dbReference>
<dbReference type="InterPro" id="IPR038078">
    <property type="entry name" value="PhoU-like_sf"/>
</dbReference>
<dbReference type="OrthoDB" id="9797568at2"/>
<accession>F4LR31</accession>
<dbReference type="PANTHER" id="PTHR37298">
    <property type="entry name" value="UPF0111 PROTEIN YKAA"/>
    <property type="match status" value="1"/>
</dbReference>